<evidence type="ECO:0000256" key="9">
    <source>
        <dbReference type="ARBA" id="ARBA00024202"/>
    </source>
</evidence>
<dbReference type="PANTHER" id="PTHR43386:SF24">
    <property type="entry name" value="OLIGOPEPTIDE TRANSPORT SYSTEM PERMEASE PROTEIN AMID"/>
    <property type="match status" value="1"/>
</dbReference>
<dbReference type="GO" id="GO:0015031">
    <property type="term" value="P:protein transport"/>
    <property type="evidence" value="ECO:0007669"/>
    <property type="project" value="UniProtKB-KW"/>
</dbReference>
<keyword evidence="8 10" id="KW-0472">Membrane</keyword>
<evidence type="ECO:0000313" key="13">
    <source>
        <dbReference type="Proteomes" id="UP000215452"/>
    </source>
</evidence>
<dbReference type="InterPro" id="IPR000515">
    <property type="entry name" value="MetI-like"/>
</dbReference>
<dbReference type="RefSeq" id="WP_011206334.1">
    <property type="nucleotide sequence ID" value="NZ_CP034597.1"/>
</dbReference>
<dbReference type="InterPro" id="IPR035906">
    <property type="entry name" value="MetI-like_sf"/>
</dbReference>
<gene>
    <name evidence="12" type="primary">oppC</name>
    <name evidence="12" type="ORF">CIB43_00861</name>
</gene>
<protein>
    <submittedName>
        <fullName evidence="12">Oligopeptide transport system permease protein OppC</fullName>
    </submittedName>
</protein>
<sequence length="385" mass="43076">MPSSKEFSQRYNLTKEQISLLKPASFSEKNYISTGRILEFWKDAILKFFRSKISLISTILFLSLLIIAIFSVILSPYSSTKPISQADPVLVNEQLPSGWGLIKTTVSTDILEKIRSIELENKIQLIKGDTIELFPNRWQIQINPYQVMSILENGKKFVSIIGTDQYGRDIWLRTWQGTLNALGIAIIIALIQFLIGIILGTYLGFHIGTWIDNVILRIIDIFGSIPWIILFIIFIAIFGPNTLTLILLLSLTGWTRPAYQARLYTIMVKDEEYVYAAKVIGASKLRQIYYHILPNIFGKLLSVFIASIFASITTVAALAFLGFIKEGPDSSPNLGLIINSSVSLANKNPMALLLPSIILVILAVTSRFIANGIHDVLDPRIGGRK</sequence>
<feature type="transmembrane region" description="Helical" evidence="10">
    <location>
        <begin position="53"/>
        <end position="74"/>
    </location>
</feature>
<dbReference type="SUPFAM" id="SSF161098">
    <property type="entry name" value="MetI-like"/>
    <property type="match status" value="1"/>
</dbReference>
<keyword evidence="5" id="KW-0571">Peptide transport</keyword>
<dbReference type="GO" id="GO:0015833">
    <property type="term" value="P:peptide transport"/>
    <property type="evidence" value="ECO:0007669"/>
    <property type="project" value="UniProtKB-KW"/>
</dbReference>
<dbReference type="Proteomes" id="UP000215452">
    <property type="component" value="Chromosome"/>
</dbReference>
<feature type="domain" description="ABC transmembrane type-1" evidence="11">
    <location>
        <begin position="182"/>
        <end position="370"/>
    </location>
</feature>
<evidence type="ECO:0000256" key="2">
    <source>
        <dbReference type="ARBA" id="ARBA00022448"/>
    </source>
</evidence>
<evidence type="ECO:0000256" key="7">
    <source>
        <dbReference type="ARBA" id="ARBA00022989"/>
    </source>
</evidence>
<feature type="transmembrane region" description="Helical" evidence="10">
    <location>
        <begin position="350"/>
        <end position="370"/>
    </location>
</feature>
<evidence type="ECO:0000256" key="6">
    <source>
        <dbReference type="ARBA" id="ARBA00022927"/>
    </source>
</evidence>
<evidence type="ECO:0000313" key="12">
    <source>
        <dbReference type="EMBL" id="ASU14744.1"/>
    </source>
</evidence>
<comment type="similarity">
    <text evidence="9">Belongs to the binding-protein-dependent transport system permease family. OppBC subfamily.</text>
</comment>
<keyword evidence="4 10" id="KW-0812">Transmembrane</keyword>
<dbReference type="EMBL" id="CP022714">
    <property type="protein sequence ID" value="ASU14744.1"/>
    <property type="molecule type" value="Genomic_DNA"/>
</dbReference>
<evidence type="ECO:0000256" key="4">
    <source>
        <dbReference type="ARBA" id="ARBA00022692"/>
    </source>
</evidence>
<keyword evidence="2 10" id="KW-0813">Transport</keyword>
<evidence type="ECO:0000259" key="11">
    <source>
        <dbReference type="PROSITE" id="PS50928"/>
    </source>
</evidence>
<dbReference type="Gene3D" id="1.10.3720.10">
    <property type="entry name" value="MetI-like"/>
    <property type="match status" value="1"/>
</dbReference>
<reference evidence="12 13" key="1">
    <citation type="submission" date="2017-08" db="EMBL/GenBank/DDBJ databases">
        <title>The complete genome sequence of a Mycoplasma hyopneumoniae isolate in Korea.</title>
        <authorList>
            <person name="Han J."/>
            <person name="Lee N."/>
        </authorList>
    </citation>
    <scope>NUCLEOTIDE SEQUENCE [LARGE SCALE GENOMIC DNA]</scope>
    <source>
        <strain evidence="12 13">KM014</strain>
    </source>
</reference>
<evidence type="ECO:0000256" key="5">
    <source>
        <dbReference type="ARBA" id="ARBA00022856"/>
    </source>
</evidence>
<dbReference type="GO" id="GO:0005886">
    <property type="term" value="C:plasma membrane"/>
    <property type="evidence" value="ECO:0007669"/>
    <property type="project" value="UniProtKB-SubCell"/>
</dbReference>
<keyword evidence="7 10" id="KW-1133">Transmembrane helix</keyword>
<dbReference type="GO" id="GO:0055085">
    <property type="term" value="P:transmembrane transport"/>
    <property type="evidence" value="ECO:0007669"/>
    <property type="project" value="InterPro"/>
</dbReference>
<dbReference type="Pfam" id="PF00528">
    <property type="entry name" value="BPD_transp_1"/>
    <property type="match status" value="1"/>
</dbReference>
<feature type="transmembrane region" description="Helical" evidence="10">
    <location>
        <begin position="181"/>
        <end position="202"/>
    </location>
</feature>
<keyword evidence="6" id="KW-0653">Protein transport</keyword>
<evidence type="ECO:0000256" key="3">
    <source>
        <dbReference type="ARBA" id="ARBA00022475"/>
    </source>
</evidence>
<comment type="subcellular location">
    <subcellularLocation>
        <location evidence="1 10">Cell membrane</location>
        <topology evidence="1 10">Multi-pass membrane protein</topology>
    </subcellularLocation>
</comment>
<name>A0A223MB45_MESHO</name>
<keyword evidence="3" id="KW-1003">Cell membrane</keyword>
<evidence type="ECO:0000256" key="8">
    <source>
        <dbReference type="ARBA" id="ARBA00023136"/>
    </source>
</evidence>
<evidence type="ECO:0000256" key="1">
    <source>
        <dbReference type="ARBA" id="ARBA00004651"/>
    </source>
</evidence>
<accession>A0A223MB45</accession>
<dbReference type="InterPro" id="IPR025966">
    <property type="entry name" value="OppC_N"/>
</dbReference>
<dbReference type="AlphaFoldDB" id="A0A223MB45"/>
<dbReference type="CDD" id="cd06261">
    <property type="entry name" value="TM_PBP2"/>
    <property type="match status" value="1"/>
</dbReference>
<feature type="transmembrane region" description="Helical" evidence="10">
    <location>
        <begin position="300"/>
        <end position="324"/>
    </location>
</feature>
<dbReference type="PANTHER" id="PTHR43386">
    <property type="entry name" value="OLIGOPEPTIDE TRANSPORT SYSTEM PERMEASE PROTEIN APPC"/>
    <property type="match status" value="1"/>
</dbReference>
<organism evidence="12 13">
    <name type="scientific">Mesomycoplasma hyopneumoniae</name>
    <name type="common">Mycoplasma hyopneumoniae</name>
    <dbReference type="NCBI Taxonomy" id="2099"/>
    <lineage>
        <taxon>Bacteria</taxon>
        <taxon>Bacillati</taxon>
        <taxon>Mycoplasmatota</taxon>
        <taxon>Mycoplasmoidales</taxon>
        <taxon>Metamycoplasmataceae</taxon>
        <taxon>Mesomycoplasma</taxon>
    </lineage>
</organism>
<dbReference type="Pfam" id="PF12911">
    <property type="entry name" value="OppC_N"/>
    <property type="match status" value="1"/>
</dbReference>
<dbReference type="InterPro" id="IPR050366">
    <property type="entry name" value="BP-dependent_transpt_permease"/>
</dbReference>
<evidence type="ECO:0000256" key="10">
    <source>
        <dbReference type="RuleBase" id="RU363032"/>
    </source>
</evidence>
<dbReference type="PROSITE" id="PS50928">
    <property type="entry name" value="ABC_TM1"/>
    <property type="match status" value="1"/>
</dbReference>
<proteinExistence type="inferred from homology"/>
<dbReference type="OMA" id="GYDIWTT"/>
<dbReference type="GeneID" id="41334801"/>